<organism evidence="1">
    <name type="scientific">Diabrotica virgifera virgifera</name>
    <name type="common">western corn rootworm</name>
    <dbReference type="NCBI Taxonomy" id="50390"/>
    <lineage>
        <taxon>Eukaryota</taxon>
        <taxon>Metazoa</taxon>
        <taxon>Ecdysozoa</taxon>
        <taxon>Arthropoda</taxon>
        <taxon>Hexapoda</taxon>
        <taxon>Insecta</taxon>
        <taxon>Pterygota</taxon>
        <taxon>Neoptera</taxon>
        <taxon>Endopterygota</taxon>
        <taxon>Coleoptera</taxon>
        <taxon>Polyphaga</taxon>
        <taxon>Cucujiformia</taxon>
        <taxon>Chrysomeloidea</taxon>
        <taxon>Chrysomelidae</taxon>
        <taxon>Galerucinae</taxon>
        <taxon>Diabroticina</taxon>
        <taxon>Diabroticites</taxon>
        <taxon>Diabrotica</taxon>
    </lineage>
</organism>
<protein>
    <submittedName>
        <fullName evidence="1">Uncharacterized protein LOC114347744</fullName>
    </submittedName>
</protein>
<gene>
    <name evidence="1" type="primary">LOC114347744</name>
</gene>
<sequence>MLKIKARRTCRGKFKELRLLTVAGLYIYECLLFLFKNRDRFTHSEPKHSIPTRYVGLNFPIHRLVATERGPTYSCIKFFNKLPVRIKLQQNFNIFRTEIKSILLDLEPYSVYEFLNHTF</sequence>
<reference evidence="1" key="1">
    <citation type="submission" date="2025-08" db="UniProtKB">
        <authorList>
            <consortium name="RefSeq"/>
        </authorList>
    </citation>
    <scope>IDENTIFICATION</scope>
    <source>
        <tissue evidence="1">Whole insect</tissue>
    </source>
</reference>
<evidence type="ECO:0000313" key="1">
    <source>
        <dbReference type="RefSeq" id="XP_028154218.1"/>
    </source>
</evidence>
<dbReference type="AlphaFoldDB" id="A0A6P7H986"/>
<dbReference type="RefSeq" id="XP_028154218.1">
    <property type="nucleotide sequence ID" value="XM_028298417.1"/>
</dbReference>
<dbReference type="InParanoid" id="A0A6P7H986"/>
<accession>A0A6P7H986</accession>
<proteinExistence type="predicted"/>
<name>A0A6P7H986_DIAVI</name>